<keyword evidence="1" id="KW-1133">Transmembrane helix</keyword>
<accession>A0A1V1NZ78</accession>
<name>A0A1V1NZ78_9BACT</name>
<evidence type="ECO:0000256" key="1">
    <source>
        <dbReference type="SAM" id="Phobius"/>
    </source>
</evidence>
<proteinExistence type="predicted"/>
<comment type="caution">
    <text evidence="2">The sequence shown here is derived from an EMBL/GenBank/DDBJ whole genome shotgun (WGS) entry which is preliminary data.</text>
</comment>
<evidence type="ECO:0000313" key="2">
    <source>
        <dbReference type="EMBL" id="ETR67880.1"/>
    </source>
</evidence>
<keyword evidence="1" id="KW-0812">Transmembrane</keyword>
<feature type="transmembrane region" description="Helical" evidence="1">
    <location>
        <begin position="43"/>
        <end position="62"/>
    </location>
</feature>
<dbReference type="Proteomes" id="UP000189670">
    <property type="component" value="Unassembled WGS sequence"/>
</dbReference>
<sequence>MLPNNSQLWNHISLSFNQTNHSSNNCTMIRRIMVKKGGQMKTIIQTIITMIIITTSMTFSYADIPDTERQALIDFYTSTDGDNWNTNTGWMEATGTECCGYRVGPS</sequence>
<protein>
    <submittedName>
        <fullName evidence="2">Uncharacterized protein</fullName>
    </submittedName>
</protein>
<organism evidence="2 3">
    <name type="scientific">Candidatus Magnetoglobus multicellularis str. Araruama</name>
    <dbReference type="NCBI Taxonomy" id="890399"/>
    <lineage>
        <taxon>Bacteria</taxon>
        <taxon>Pseudomonadati</taxon>
        <taxon>Thermodesulfobacteriota</taxon>
        <taxon>Desulfobacteria</taxon>
        <taxon>Desulfobacterales</taxon>
        <taxon>Desulfobacteraceae</taxon>
        <taxon>Candidatus Magnetoglobus</taxon>
    </lineage>
</organism>
<dbReference type="AlphaFoldDB" id="A0A1V1NZ78"/>
<reference evidence="3" key="1">
    <citation type="submission" date="2012-11" db="EMBL/GenBank/DDBJ databases">
        <authorList>
            <person name="Lucero-Rivera Y.E."/>
            <person name="Tovar-Ramirez D."/>
        </authorList>
    </citation>
    <scope>NUCLEOTIDE SEQUENCE [LARGE SCALE GENOMIC DNA]</scope>
    <source>
        <strain evidence="3">Araruama</strain>
    </source>
</reference>
<dbReference type="EMBL" id="ATBP01001173">
    <property type="protein sequence ID" value="ETR67880.1"/>
    <property type="molecule type" value="Genomic_DNA"/>
</dbReference>
<evidence type="ECO:0000313" key="3">
    <source>
        <dbReference type="Proteomes" id="UP000189670"/>
    </source>
</evidence>
<gene>
    <name evidence="2" type="ORF">OMM_11112</name>
</gene>
<keyword evidence="1" id="KW-0472">Membrane</keyword>